<reference evidence="2" key="1">
    <citation type="journal article" date="2023" name="Genome Biol. Evol.">
        <title>First Whole Genome Sequence and Flow Cytometry Genome Size Data for the Lichen-Forming Fungus Ramalina farinacea (Ascomycota).</title>
        <authorList>
            <person name="Llewellyn T."/>
            <person name="Mian S."/>
            <person name="Hill R."/>
            <person name="Leitch I.J."/>
            <person name="Gaya E."/>
        </authorList>
    </citation>
    <scope>NUCLEOTIDE SEQUENCE</scope>
    <source>
        <strain evidence="2">LIQ254RAFAR</strain>
    </source>
</reference>
<protein>
    <recommendedName>
        <fullName evidence="4">Integral membrane protein</fullName>
    </recommendedName>
</protein>
<gene>
    <name evidence="2" type="ORF">OHK93_003172</name>
</gene>
<dbReference type="PANTHER" id="PTHR12459:SF15">
    <property type="entry name" value="TRANSMEMBRANE PROTEIN 135"/>
    <property type="match status" value="1"/>
</dbReference>
<accession>A0AA43QSR2</accession>
<proteinExistence type="predicted"/>
<feature type="region of interest" description="Disordered" evidence="1">
    <location>
        <begin position="76"/>
        <end position="107"/>
    </location>
</feature>
<name>A0AA43QSR2_9LECA</name>
<keyword evidence="3" id="KW-1185">Reference proteome</keyword>
<evidence type="ECO:0008006" key="4">
    <source>
        <dbReference type="Google" id="ProtNLM"/>
    </source>
</evidence>
<feature type="compositionally biased region" description="Polar residues" evidence="1">
    <location>
        <begin position="96"/>
        <end position="107"/>
    </location>
</feature>
<evidence type="ECO:0000313" key="3">
    <source>
        <dbReference type="Proteomes" id="UP001161017"/>
    </source>
</evidence>
<evidence type="ECO:0000256" key="1">
    <source>
        <dbReference type="SAM" id="MobiDB-lite"/>
    </source>
</evidence>
<comment type="caution">
    <text evidence="2">The sequence shown here is derived from an EMBL/GenBank/DDBJ whole genome shotgun (WGS) entry which is preliminary data.</text>
</comment>
<sequence length="347" mass="37993">MAIGSHAFPTFCGAIVGCYTLLQIPIRQACKQILSLITQRDLGSPGLIAGRRRVSRAVAAFVSAWLCLPLLNSPQHHRSGQKGNGDPPARKADPHNNASQSPSSTAGPSIDLTLFTVVRAIDATITTTWRHPHRKQIIPTYRLIQTLSSQADTLLFALSSGTIMWTWFYHPARLPHEYNKYIGEVAQVDPRLIEALRRARNGDFVYGQDRGPKARMLLQGMCKEYGWPVEWGDPERTVPIPCEMVHMGAGPSCHWHAGIRFMRTFRVALATNLPLQLVAKGFSRRRMDARVVGQAIRDAARSSVFLGAFGGVYIMWVVDSAGSAKEETGAGDVCGTSSIGYAIAEGV</sequence>
<dbReference type="InterPro" id="IPR026749">
    <property type="entry name" value="Tmem135"/>
</dbReference>
<evidence type="ECO:0000313" key="2">
    <source>
        <dbReference type="EMBL" id="MDI1491961.1"/>
    </source>
</evidence>
<dbReference type="AlphaFoldDB" id="A0AA43QSR2"/>
<organism evidence="2 3">
    <name type="scientific">Ramalina farinacea</name>
    <dbReference type="NCBI Taxonomy" id="258253"/>
    <lineage>
        <taxon>Eukaryota</taxon>
        <taxon>Fungi</taxon>
        <taxon>Dikarya</taxon>
        <taxon>Ascomycota</taxon>
        <taxon>Pezizomycotina</taxon>
        <taxon>Lecanoromycetes</taxon>
        <taxon>OSLEUM clade</taxon>
        <taxon>Lecanoromycetidae</taxon>
        <taxon>Lecanorales</taxon>
        <taxon>Lecanorineae</taxon>
        <taxon>Ramalinaceae</taxon>
        <taxon>Ramalina</taxon>
    </lineage>
</organism>
<dbReference type="Proteomes" id="UP001161017">
    <property type="component" value="Unassembled WGS sequence"/>
</dbReference>
<dbReference type="PANTHER" id="PTHR12459">
    <property type="entry name" value="TRANSMEMBRANE PROTEIN 135-RELATED"/>
    <property type="match status" value="1"/>
</dbReference>
<dbReference type="EMBL" id="JAPUFD010000016">
    <property type="protein sequence ID" value="MDI1491961.1"/>
    <property type="molecule type" value="Genomic_DNA"/>
</dbReference>